<dbReference type="PANTHER" id="PTHR46696">
    <property type="entry name" value="P450, PUTATIVE (EUROFUNG)-RELATED"/>
    <property type="match status" value="1"/>
</dbReference>
<keyword evidence="2" id="KW-0560">Oxidoreductase</keyword>
<dbReference type="GO" id="GO:0020037">
    <property type="term" value="F:heme binding"/>
    <property type="evidence" value="ECO:0007669"/>
    <property type="project" value="InterPro"/>
</dbReference>
<name>A0A7W9ETF4_9SPHN</name>
<dbReference type="InterPro" id="IPR002397">
    <property type="entry name" value="Cyt_P450_B"/>
</dbReference>
<reference evidence="3 4" key="1">
    <citation type="submission" date="2020-08" db="EMBL/GenBank/DDBJ databases">
        <title>Genomic Encyclopedia of Type Strains, Phase IV (KMG-IV): sequencing the most valuable type-strain genomes for metagenomic binning, comparative biology and taxonomic classification.</title>
        <authorList>
            <person name="Goeker M."/>
        </authorList>
    </citation>
    <scope>NUCLEOTIDE SEQUENCE [LARGE SCALE GENOMIC DNA]</scope>
    <source>
        <strain evidence="3 4">DSM 27163</strain>
    </source>
</reference>
<comment type="similarity">
    <text evidence="1 2">Belongs to the cytochrome P450 family.</text>
</comment>
<dbReference type="PANTHER" id="PTHR46696:SF6">
    <property type="entry name" value="P450, PUTATIVE (EUROFUNG)-RELATED"/>
    <property type="match status" value="1"/>
</dbReference>
<dbReference type="PROSITE" id="PS00086">
    <property type="entry name" value="CYTOCHROME_P450"/>
    <property type="match status" value="1"/>
</dbReference>
<dbReference type="GO" id="GO:0005506">
    <property type="term" value="F:iron ion binding"/>
    <property type="evidence" value="ECO:0007669"/>
    <property type="project" value="InterPro"/>
</dbReference>
<dbReference type="SUPFAM" id="SSF48264">
    <property type="entry name" value="Cytochrome P450"/>
    <property type="match status" value="1"/>
</dbReference>
<keyword evidence="2" id="KW-0479">Metal-binding</keyword>
<dbReference type="Proteomes" id="UP000537161">
    <property type="component" value="Unassembled WGS sequence"/>
</dbReference>
<dbReference type="Pfam" id="PF00067">
    <property type="entry name" value="p450"/>
    <property type="match status" value="1"/>
</dbReference>
<accession>A0A7W9ETF4</accession>
<protein>
    <submittedName>
        <fullName evidence="3">Cytochrome P450</fullName>
    </submittedName>
</protein>
<evidence type="ECO:0000313" key="3">
    <source>
        <dbReference type="EMBL" id="MBB5708150.1"/>
    </source>
</evidence>
<dbReference type="GO" id="GO:0004497">
    <property type="term" value="F:monooxygenase activity"/>
    <property type="evidence" value="ECO:0007669"/>
    <property type="project" value="UniProtKB-KW"/>
</dbReference>
<dbReference type="InterPro" id="IPR036396">
    <property type="entry name" value="Cyt_P450_sf"/>
</dbReference>
<dbReference type="InterPro" id="IPR017972">
    <property type="entry name" value="Cyt_P450_CS"/>
</dbReference>
<dbReference type="AlphaFoldDB" id="A0A7W9ETF4"/>
<sequence>MRELSADWAKREPIYIPRDGFVFVLCTRQADALEVYKDVERFPTAVPKKPGYEMFDKFMGIKILAQMDGEPHSRVRRLMNNALAPKAVTRLEDRMRAAIDRLLDRIEEKGGKFDAMADYGNHLIVEGLLTVMLKLNPEQKKIFTEMHRVIPLVTYTEAGHNYPDECVKAFADAREAIQKLIDERRADPGDDLISDLIAARDNDDKLSDEEMFDQIFTLTAGALGGTTNAIGGVFYSLYQHPDAIRVLQKEPELITGAVAEAQRWHSGSYMTFPRFAQRDTEVGGTKILKGMVVRISSQAAHYDPTVYDNPLEFDVRRNPRIVAFGSGPHACLGFFLARSLMRIAVEQLITRFPDARLENPDMPVTYSGSVGELRVKSLPMLTQ</sequence>
<comment type="caution">
    <text evidence="3">The sequence shown here is derived from an EMBL/GenBank/DDBJ whole genome shotgun (WGS) entry which is preliminary data.</text>
</comment>
<keyword evidence="2" id="KW-0349">Heme</keyword>
<dbReference type="Gene3D" id="1.10.630.10">
    <property type="entry name" value="Cytochrome P450"/>
    <property type="match status" value="1"/>
</dbReference>
<keyword evidence="2" id="KW-0503">Monooxygenase</keyword>
<evidence type="ECO:0000256" key="2">
    <source>
        <dbReference type="RuleBase" id="RU000461"/>
    </source>
</evidence>
<keyword evidence="4" id="KW-1185">Reference proteome</keyword>
<dbReference type="GO" id="GO:0016705">
    <property type="term" value="F:oxidoreductase activity, acting on paired donors, with incorporation or reduction of molecular oxygen"/>
    <property type="evidence" value="ECO:0007669"/>
    <property type="project" value="InterPro"/>
</dbReference>
<dbReference type="InterPro" id="IPR001128">
    <property type="entry name" value="Cyt_P450"/>
</dbReference>
<dbReference type="EMBL" id="JACIJH010000015">
    <property type="protein sequence ID" value="MBB5708150.1"/>
    <property type="molecule type" value="Genomic_DNA"/>
</dbReference>
<organism evidence="3 4">
    <name type="scientific">Sphingopyxis panaciterrulae</name>
    <dbReference type="NCBI Taxonomy" id="462372"/>
    <lineage>
        <taxon>Bacteria</taxon>
        <taxon>Pseudomonadati</taxon>
        <taxon>Pseudomonadota</taxon>
        <taxon>Alphaproteobacteria</taxon>
        <taxon>Sphingomonadales</taxon>
        <taxon>Sphingomonadaceae</taxon>
        <taxon>Sphingopyxis</taxon>
    </lineage>
</organism>
<evidence type="ECO:0000256" key="1">
    <source>
        <dbReference type="ARBA" id="ARBA00010617"/>
    </source>
</evidence>
<dbReference type="PRINTS" id="PR00359">
    <property type="entry name" value="BP450"/>
</dbReference>
<dbReference type="RefSeq" id="WP_184100645.1">
    <property type="nucleotide sequence ID" value="NZ_JACIJH010000015.1"/>
</dbReference>
<keyword evidence="2" id="KW-0408">Iron</keyword>
<proteinExistence type="inferred from homology"/>
<gene>
    <name evidence="3" type="ORF">FHR21_003529</name>
</gene>
<evidence type="ECO:0000313" key="4">
    <source>
        <dbReference type="Proteomes" id="UP000537161"/>
    </source>
</evidence>